<dbReference type="PANTHER" id="PTHR21600">
    <property type="entry name" value="MITOCHONDRIAL RNA PSEUDOURIDINE SYNTHASE"/>
    <property type="match status" value="1"/>
</dbReference>
<dbReference type="InterPro" id="IPR020103">
    <property type="entry name" value="PsdUridine_synth_cat_dom_sf"/>
</dbReference>
<comment type="similarity">
    <text evidence="2">Belongs to the pseudouridine synthase RluA family.</text>
</comment>
<organism evidence="7 8">
    <name type="scientific">Aliarcobacter butzleri L355</name>
    <dbReference type="NCBI Taxonomy" id="1447263"/>
    <lineage>
        <taxon>Bacteria</taxon>
        <taxon>Pseudomonadati</taxon>
        <taxon>Campylobacterota</taxon>
        <taxon>Epsilonproteobacteria</taxon>
        <taxon>Campylobacterales</taxon>
        <taxon>Arcobacteraceae</taxon>
        <taxon>Aliarcobacter</taxon>
    </lineage>
</organism>
<evidence type="ECO:0000256" key="5">
    <source>
        <dbReference type="ARBA" id="ARBA00033164"/>
    </source>
</evidence>
<sequence>MAFTLRKYDAIKGKKIQLFLIQNLKFDPKIGQRLTSKGRIFDENMNQINAGDEIPTEHIFIAVFEGQTKGLKPLLEFEDFAIFDKPTNLMVHPISKNTSYSLLDEIRYHFGENANLIHRIDAETSGLVIVGKNKKSEIELKDMFQEKKYHKSYLAIVQGEIKEELRIDKALDREGKAIGVRMKVCTQEEGGKESITIIKPIIYDKEKNLTLVEALPLTGRQHQIRVHLHSMGHTILGDPIYGVDDENAENYLNKTLSKEDRFKFTKSHRLWLHANYLEFNYKDVTYKIFSKNRDLYNQFTS</sequence>
<comment type="catalytic activity">
    <reaction evidence="1">
        <text>a uridine in RNA = a pseudouridine in RNA</text>
        <dbReference type="Rhea" id="RHEA:48348"/>
        <dbReference type="Rhea" id="RHEA-COMP:12068"/>
        <dbReference type="Rhea" id="RHEA-COMP:12069"/>
        <dbReference type="ChEBI" id="CHEBI:65314"/>
        <dbReference type="ChEBI" id="CHEBI:65315"/>
    </reaction>
</comment>
<name>A0A0G9KVJ2_9BACT</name>
<comment type="caution">
    <text evidence="7">The sequence shown here is derived from an EMBL/GenBank/DDBJ whole genome shotgun (WGS) entry which is preliminary data.</text>
</comment>
<dbReference type="InterPro" id="IPR006224">
    <property type="entry name" value="PsdUridine_synth_RluA-like_CS"/>
</dbReference>
<dbReference type="GO" id="GO:0000455">
    <property type="term" value="P:enzyme-directed rRNA pseudouridine synthesis"/>
    <property type="evidence" value="ECO:0007669"/>
    <property type="project" value="TreeGrafter"/>
</dbReference>
<feature type="domain" description="Pseudouridine synthase RsuA/RluA-like" evidence="6">
    <location>
        <begin position="80"/>
        <end position="229"/>
    </location>
</feature>
<dbReference type="PATRIC" id="fig|1447263.3.peg.835"/>
<protein>
    <recommendedName>
        <fullName evidence="4">RNA pseudouridylate synthase</fullName>
    </recommendedName>
    <alternativeName>
        <fullName evidence="5">RNA-uridine isomerase</fullName>
    </alternativeName>
</protein>
<keyword evidence="3" id="KW-0413">Isomerase</keyword>
<dbReference type="Pfam" id="PF00849">
    <property type="entry name" value="PseudoU_synth_2"/>
    <property type="match status" value="1"/>
</dbReference>
<dbReference type="InterPro" id="IPR050188">
    <property type="entry name" value="RluA_PseudoU_synthase"/>
</dbReference>
<evidence type="ECO:0000256" key="3">
    <source>
        <dbReference type="ARBA" id="ARBA00023235"/>
    </source>
</evidence>
<dbReference type="GO" id="GO:0009982">
    <property type="term" value="F:pseudouridine synthase activity"/>
    <property type="evidence" value="ECO:0007669"/>
    <property type="project" value="InterPro"/>
</dbReference>
<evidence type="ECO:0000256" key="1">
    <source>
        <dbReference type="ARBA" id="ARBA00000073"/>
    </source>
</evidence>
<dbReference type="RefSeq" id="WP_046998093.1">
    <property type="nucleotide sequence ID" value="NZ_JAIW01000025.1"/>
</dbReference>
<dbReference type="EMBL" id="JAIW01000025">
    <property type="protein sequence ID" value="KLE10526.1"/>
    <property type="molecule type" value="Genomic_DNA"/>
</dbReference>
<gene>
    <name evidence="7" type="ORF">AF80_04285</name>
</gene>
<reference evidence="7 8" key="1">
    <citation type="submission" date="2014-01" db="EMBL/GenBank/DDBJ databases">
        <title>Development of a Comparative Genomic Fingerprinting Assay for High Resolution Genotyping of Arcobacter butzleri.</title>
        <authorList>
            <person name="Webb A.L."/>
            <person name="Inglis G.D."/>
            <person name="Kruczkiewicz P."/>
            <person name="Selinger L.B."/>
            <person name="Taboada E.N."/>
        </authorList>
    </citation>
    <scope>NUCLEOTIDE SEQUENCE [LARGE SCALE GENOMIC DNA]</scope>
    <source>
        <strain evidence="7 8">L355</strain>
    </source>
</reference>
<dbReference type="Proteomes" id="UP000035154">
    <property type="component" value="Unassembled WGS sequence"/>
</dbReference>
<evidence type="ECO:0000256" key="2">
    <source>
        <dbReference type="ARBA" id="ARBA00010876"/>
    </source>
</evidence>
<dbReference type="Gene3D" id="3.30.2350.10">
    <property type="entry name" value="Pseudouridine synthase"/>
    <property type="match status" value="1"/>
</dbReference>
<dbReference type="GO" id="GO:0140098">
    <property type="term" value="F:catalytic activity, acting on RNA"/>
    <property type="evidence" value="ECO:0007669"/>
    <property type="project" value="UniProtKB-ARBA"/>
</dbReference>
<evidence type="ECO:0000313" key="8">
    <source>
        <dbReference type="Proteomes" id="UP000035154"/>
    </source>
</evidence>
<dbReference type="SUPFAM" id="SSF55120">
    <property type="entry name" value="Pseudouridine synthase"/>
    <property type="match status" value="1"/>
</dbReference>
<proteinExistence type="inferred from homology"/>
<dbReference type="CDD" id="cd02869">
    <property type="entry name" value="PseudoU_synth_RluA_like"/>
    <property type="match status" value="1"/>
</dbReference>
<evidence type="ECO:0000256" key="4">
    <source>
        <dbReference type="ARBA" id="ARBA00031870"/>
    </source>
</evidence>
<dbReference type="PROSITE" id="PS01129">
    <property type="entry name" value="PSI_RLU"/>
    <property type="match status" value="1"/>
</dbReference>
<dbReference type="InterPro" id="IPR006145">
    <property type="entry name" value="PsdUridine_synth_RsuA/RluA"/>
</dbReference>
<dbReference type="GO" id="GO:0003723">
    <property type="term" value="F:RNA binding"/>
    <property type="evidence" value="ECO:0007669"/>
    <property type="project" value="InterPro"/>
</dbReference>
<evidence type="ECO:0000313" key="7">
    <source>
        <dbReference type="EMBL" id="KLE10526.1"/>
    </source>
</evidence>
<evidence type="ECO:0000259" key="6">
    <source>
        <dbReference type="Pfam" id="PF00849"/>
    </source>
</evidence>
<dbReference type="AlphaFoldDB" id="A0A0G9KVJ2"/>
<accession>A0A0G9KVJ2</accession>
<dbReference type="PANTHER" id="PTHR21600:SF44">
    <property type="entry name" value="RIBOSOMAL LARGE SUBUNIT PSEUDOURIDINE SYNTHASE D"/>
    <property type="match status" value="1"/>
</dbReference>